<comment type="caution">
    <text evidence="2">The sequence shown here is derived from an EMBL/GenBank/DDBJ whole genome shotgun (WGS) entry which is preliminary data.</text>
</comment>
<evidence type="ECO:0000313" key="3">
    <source>
        <dbReference type="Proteomes" id="UP000035346"/>
    </source>
</evidence>
<feature type="transmembrane region" description="Helical" evidence="1">
    <location>
        <begin position="6"/>
        <end position="39"/>
    </location>
</feature>
<dbReference type="PIRSF" id="PIRSF016789">
    <property type="entry name" value="DUF454"/>
    <property type="match status" value="1"/>
</dbReference>
<sequence length="122" mass="13899">MKKIFYISLGFISLGIGIAGIVLPVVPTTPLVLLSAFCFSRSSEKFDIWLRQTKVYKYYTADFVESRSIAPARKKSMIWQIYILMGISIYFAPLMWLKLGLLIGTIVGTYVLFYVVPDKIDE</sequence>
<name>A0A837KZX6_STRAG</name>
<dbReference type="AlphaFoldDB" id="A0A837KZX6"/>
<feature type="transmembrane region" description="Helical" evidence="1">
    <location>
        <begin position="99"/>
        <end position="116"/>
    </location>
</feature>
<dbReference type="RefSeq" id="WP_000719386.1">
    <property type="nucleotide sequence ID" value="NZ_JAIWPA010000066.1"/>
</dbReference>
<keyword evidence="1" id="KW-1133">Transmembrane helix</keyword>
<dbReference type="Pfam" id="PF04304">
    <property type="entry name" value="DUF454"/>
    <property type="match status" value="1"/>
</dbReference>
<evidence type="ECO:0000313" key="2">
    <source>
        <dbReference type="EMBL" id="KLL39116.1"/>
    </source>
</evidence>
<gene>
    <name evidence="2" type="ORF">WA04_05340</name>
</gene>
<dbReference type="PANTHER" id="PTHR35813:SF1">
    <property type="entry name" value="INNER MEMBRANE PROTEIN YBAN"/>
    <property type="match status" value="1"/>
</dbReference>
<dbReference type="PANTHER" id="PTHR35813">
    <property type="entry name" value="INNER MEMBRANE PROTEIN YBAN"/>
    <property type="match status" value="1"/>
</dbReference>
<dbReference type="Proteomes" id="UP000035346">
    <property type="component" value="Unassembled WGS sequence"/>
</dbReference>
<evidence type="ECO:0000256" key="1">
    <source>
        <dbReference type="SAM" id="Phobius"/>
    </source>
</evidence>
<feature type="transmembrane region" description="Helical" evidence="1">
    <location>
        <begin position="77"/>
        <end position="93"/>
    </location>
</feature>
<dbReference type="InterPro" id="IPR007401">
    <property type="entry name" value="DUF454"/>
</dbReference>
<accession>A0A837KZX6</accession>
<keyword evidence="1" id="KW-0812">Transmembrane</keyword>
<proteinExistence type="predicted"/>
<protein>
    <submittedName>
        <fullName evidence="2">Membrane protein</fullName>
    </submittedName>
</protein>
<reference evidence="2 3" key="1">
    <citation type="journal article" date="2015" name="PLoS ONE">
        <title>Genomic analysis reveals the molecular basis for capsule loss in the group B streptococcus population.</title>
        <authorList>
            <consortium name="DEVANI Consortium"/>
            <person name="Rosini R."/>
            <person name="Campisi E."/>
            <person name="De Chiara M."/>
            <person name="Tettelin H."/>
            <person name="Rinaudo D."/>
            <person name="Toniolo C."/>
            <person name="Metruccio M."/>
            <person name="Guidotti S."/>
            <person name="Sorensen U.B."/>
            <person name="Kilian M."/>
            <person name="Ramirez M."/>
            <person name="Janulczyk R."/>
            <person name="Donati C."/>
            <person name="Grandi G."/>
            <person name="Margarit I."/>
        </authorList>
    </citation>
    <scope>NUCLEOTIDE SEQUENCE [LARGE SCALE GENOMIC DNA]</scope>
    <source>
        <strain evidence="2 3">DK-B-USS-215</strain>
    </source>
</reference>
<dbReference type="EMBL" id="LBKL01000063">
    <property type="protein sequence ID" value="KLL39116.1"/>
    <property type="molecule type" value="Genomic_DNA"/>
</dbReference>
<keyword evidence="1" id="KW-0472">Membrane</keyword>
<dbReference type="GO" id="GO:0005886">
    <property type="term" value="C:plasma membrane"/>
    <property type="evidence" value="ECO:0007669"/>
    <property type="project" value="TreeGrafter"/>
</dbReference>
<organism evidence="2 3">
    <name type="scientific">Streptococcus agalactiae</name>
    <dbReference type="NCBI Taxonomy" id="1311"/>
    <lineage>
        <taxon>Bacteria</taxon>
        <taxon>Bacillati</taxon>
        <taxon>Bacillota</taxon>
        <taxon>Bacilli</taxon>
        <taxon>Lactobacillales</taxon>
        <taxon>Streptococcaceae</taxon>
        <taxon>Streptococcus</taxon>
    </lineage>
</organism>